<keyword evidence="2" id="KW-0269">Exonuclease</keyword>
<dbReference type="GO" id="GO:0004527">
    <property type="term" value="F:exonuclease activity"/>
    <property type="evidence" value="ECO:0007669"/>
    <property type="project" value="UniProtKB-KW"/>
</dbReference>
<name>A0A6J5LJD3_9CAUD</name>
<feature type="domain" description="3'-5' exoribonuclease Rv2179c-like" evidence="1">
    <location>
        <begin position="2"/>
        <end position="183"/>
    </location>
</feature>
<gene>
    <name evidence="2" type="ORF">UFOVP250_55</name>
</gene>
<dbReference type="InterPro" id="IPR033390">
    <property type="entry name" value="Rv2179c-like"/>
</dbReference>
<accession>A0A6J5LJD3</accession>
<dbReference type="EMBL" id="LR796270">
    <property type="protein sequence ID" value="CAB4133177.1"/>
    <property type="molecule type" value="Genomic_DNA"/>
</dbReference>
<organism evidence="2">
    <name type="scientific">uncultured Caudovirales phage</name>
    <dbReference type="NCBI Taxonomy" id="2100421"/>
    <lineage>
        <taxon>Viruses</taxon>
        <taxon>Duplodnaviria</taxon>
        <taxon>Heunggongvirae</taxon>
        <taxon>Uroviricota</taxon>
        <taxon>Caudoviricetes</taxon>
        <taxon>Peduoviridae</taxon>
        <taxon>Maltschvirus</taxon>
        <taxon>Maltschvirus maltsch</taxon>
    </lineage>
</organism>
<evidence type="ECO:0000313" key="2">
    <source>
        <dbReference type="EMBL" id="CAB4133177.1"/>
    </source>
</evidence>
<reference evidence="2" key="1">
    <citation type="submission" date="2020-04" db="EMBL/GenBank/DDBJ databases">
        <authorList>
            <person name="Chiriac C."/>
            <person name="Salcher M."/>
            <person name="Ghai R."/>
            <person name="Kavagutti S V."/>
        </authorList>
    </citation>
    <scope>NUCLEOTIDE SEQUENCE</scope>
</reference>
<sequence length="192" mass="22466">MYMFDIETLGKSSESVVLSMACIHFNPVLKQTPQELRDSAFFVKLDAADQIKRLHRKVDKSTMEWWAKQCDMVRDKSFTVKPDDVKLEDGVEMLRSWAATYENLPSKWVWARGNLDQLVLDSVEEQLGVDHVFFFNRWRDTRTAVDFMCNTTNGYCDVDYPGFDPALHIYKHNPIDDCLYDIMMLLYGKVKE</sequence>
<dbReference type="Pfam" id="PF16473">
    <property type="entry name" value="Rv2179c-like"/>
    <property type="match status" value="1"/>
</dbReference>
<protein>
    <submittedName>
        <fullName evidence="2">Exonuclease</fullName>
    </submittedName>
</protein>
<keyword evidence="2" id="KW-0378">Hydrolase</keyword>
<evidence type="ECO:0000259" key="1">
    <source>
        <dbReference type="Pfam" id="PF16473"/>
    </source>
</evidence>
<proteinExistence type="predicted"/>
<keyword evidence="2" id="KW-0540">Nuclease</keyword>